<reference evidence="1" key="1">
    <citation type="journal article" date="2017" name="Nature">
        <title>The sunflower genome provides insights into oil metabolism, flowering and Asterid evolution.</title>
        <authorList>
            <person name="Badouin H."/>
            <person name="Gouzy J."/>
            <person name="Grassa C.J."/>
            <person name="Murat F."/>
            <person name="Staton S.E."/>
            <person name="Cottret L."/>
            <person name="Lelandais-Briere C."/>
            <person name="Owens G.L."/>
            <person name="Carrere S."/>
            <person name="Mayjonade B."/>
            <person name="Legrand L."/>
            <person name="Gill N."/>
            <person name="Kane N.C."/>
            <person name="Bowers J.E."/>
            <person name="Hubner S."/>
            <person name="Bellec A."/>
            <person name="Berard A."/>
            <person name="Berges H."/>
            <person name="Blanchet N."/>
            <person name="Boniface M.C."/>
            <person name="Brunel D."/>
            <person name="Catrice O."/>
            <person name="Chaidir N."/>
            <person name="Claudel C."/>
            <person name="Donnadieu C."/>
            <person name="Faraut T."/>
            <person name="Fievet G."/>
            <person name="Helmstetter N."/>
            <person name="King M."/>
            <person name="Knapp S.J."/>
            <person name="Lai Z."/>
            <person name="Le Paslier M.C."/>
            <person name="Lippi Y."/>
            <person name="Lorenzon L."/>
            <person name="Mandel J.R."/>
            <person name="Marage G."/>
            <person name="Marchand G."/>
            <person name="Marquand E."/>
            <person name="Bret-Mestries E."/>
            <person name="Morien E."/>
            <person name="Nambeesan S."/>
            <person name="Nguyen T."/>
            <person name="Pegot-Espagnet P."/>
            <person name="Pouilly N."/>
            <person name="Raftis F."/>
            <person name="Sallet E."/>
            <person name="Schiex T."/>
            <person name="Thomas J."/>
            <person name="Vandecasteele C."/>
            <person name="Vares D."/>
            <person name="Vear F."/>
            <person name="Vautrin S."/>
            <person name="Crespi M."/>
            <person name="Mangin B."/>
            <person name="Burke J.M."/>
            <person name="Salse J."/>
            <person name="Munos S."/>
            <person name="Vincourt P."/>
            <person name="Rieseberg L.H."/>
            <person name="Langlade N.B."/>
        </authorList>
    </citation>
    <scope>NUCLEOTIDE SEQUENCE</scope>
    <source>
        <tissue evidence="1">Leaves</tissue>
    </source>
</reference>
<organism evidence="1 2">
    <name type="scientific">Helianthus annuus</name>
    <name type="common">Common sunflower</name>
    <dbReference type="NCBI Taxonomy" id="4232"/>
    <lineage>
        <taxon>Eukaryota</taxon>
        <taxon>Viridiplantae</taxon>
        <taxon>Streptophyta</taxon>
        <taxon>Embryophyta</taxon>
        <taxon>Tracheophyta</taxon>
        <taxon>Spermatophyta</taxon>
        <taxon>Magnoliopsida</taxon>
        <taxon>eudicotyledons</taxon>
        <taxon>Gunneridae</taxon>
        <taxon>Pentapetalae</taxon>
        <taxon>asterids</taxon>
        <taxon>campanulids</taxon>
        <taxon>Asterales</taxon>
        <taxon>Asteraceae</taxon>
        <taxon>Asteroideae</taxon>
        <taxon>Heliantheae alliance</taxon>
        <taxon>Heliantheae</taxon>
        <taxon>Helianthus</taxon>
    </lineage>
</organism>
<evidence type="ECO:0000313" key="1">
    <source>
        <dbReference type="EMBL" id="KAF5758674.1"/>
    </source>
</evidence>
<dbReference type="Proteomes" id="UP000215914">
    <property type="component" value="Unassembled WGS sequence"/>
</dbReference>
<proteinExistence type="predicted"/>
<keyword evidence="2" id="KW-1185">Reference proteome</keyword>
<sequence length="79" mass="9175">MDIVFTVEIYQNHQARLEREVVCSLQVILWFSNATACIAQYGLVGRHVSAKWAACNRNKFSQNFTKELNIYQQPNQNNI</sequence>
<reference evidence="1" key="2">
    <citation type="submission" date="2020-06" db="EMBL/GenBank/DDBJ databases">
        <title>Helianthus annuus Genome sequencing and assembly Release 2.</title>
        <authorList>
            <person name="Gouzy J."/>
            <person name="Langlade N."/>
            <person name="Munos S."/>
        </authorList>
    </citation>
    <scope>NUCLEOTIDE SEQUENCE</scope>
    <source>
        <tissue evidence="1">Leaves</tissue>
    </source>
</reference>
<dbReference type="Gramene" id="mRNA:HanXRQr2_Chr16g0731961">
    <property type="protein sequence ID" value="CDS:HanXRQr2_Chr16g0731961.1"/>
    <property type="gene ID" value="HanXRQr2_Chr16g0731961"/>
</dbReference>
<evidence type="ECO:0000313" key="2">
    <source>
        <dbReference type="Proteomes" id="UP000215914"/>
    </source>
</evidence>
<accession>A0A9K3DQ01</accession>
<gene>
    <name evidence="1" type="ORF">HanXRQr2_Chr16g0731961</name>
</gene>
<protein>
    <submittedName>
        <fullName evidence="1">Uncharacterized protein</fullName>
    </submittedName>
</protein>
<dbReference type="AlphaFoldDB" id="A0A9K3DQ01"/>
<comment type="caution">
    <text evidence="1">The sequence shown here is derived from an EMBL/GenBank/DDBJ whole genome shotgun (WGS) entry which is preliminary data.</text>
</comment>
<dbReference type="EMBL" id="MNCJ02000331">
    <property type="protein sequence ID" value="KAF5758674.1"/>
    <property type="molecule type" value="Genomic_DNA"/>
</dbReference>
<name>A0A9K3DQ01_HELAN</name>